<proteinExistence type="predicted"/>
<organism evidence="1 2">
    <name type="scientific">Symbiobacterium thermophilum</name>
    <dbReference type="NCBI Taxonomy" id="2734"/>
    <lineage>
        <taxon>Bacteria</taxon>
        <taxon>Bacillati</taxon>
        <taxon>Bacillota</taxon>
        <taxon>Clostridia</taxon>
        <taxon>Eubacteriales</taxon>
        <taxon>Symbiobacteriaceae</taxon>
        <taxon>Symbiobacterium</taxon>
    </lineage>
</organism>
<dbReference type="RefSeq" id="WP_273381890.1">
    <property type="nucleotide sequence ID" value="NZ_PIUK01000493.1"/>
</dbReference>
<gene>
    <name evidence="1" type="ORF">CWE10_20045</name>
</gene>
<dbReference type="PANTHER" id="PTHR38133:SF1">
    <property type="entry name" value="SLR1429 PROTEIN"/>
    <property type="match status" value="1"/>
</dbReference>
<sequence>MAEWLRERWLAYVDEERLLLPMTEGQRKSAGRGDARLTFARGEIAAEVSVGSSGAIAVATLRFRPFGVRDWRRVEAAIAADPEGARRLLSGAVGPELEQAFNQAGLSLFPAGRGRLPRCTCGQPLTCRHVRVLVVRAAAAFAANPFLWLQVLGRER</sequence>
<evidence type="ECO:0000313" key="2">
    <source>
        <dbReference type="Proteomes" id="UP000732377"/>
    </source>
</evidence>
<protein>
    <recommendedName>
        <fullName evidence="3">SWIM-type domain-containing protein</fullName>
    </recommendedName>
</protein>
<dbReference type="EMBL" id="PIUK01000493">
    <property type="protein sequence ID" value="MBY6278394.1"/>
    <property type="molecule type" value="Genomic_DNA"/>
</dbReference>
<dbReference type="AlphaFoldDB" id="A0A953IFG7"/>
<dbReference type="PANTHER" id="PTHR38133">
    <property type="entry name" value="SLR1429 PROTEIN"/>
    <property type="match status" value="1"/>
</dbReference>
<evidence type="ECO:0008006" key="3">
    <source>
        <dbReference type="Google" id="ProtNLM"/>
    </source>
</evidence>
<feature type="non-terminal residue" evidence="1">
    <location>
        <position position="156"/>
    </location>
</feature>
<name>A0A953IFG7_SYMTR</name>
<dbReference type="Proteomes" id="UP000732377">
    <property type="component" value="Unassembled WGS sequence"/>
</dbReference>
<accession>A0A953IFG7</accession>
<reference evidence="1" key="1">
    <citation type="submission" date="2017-11" db="EMBL/GenBank/DDBJ databases">
        <title>Three new genomes from thermophilic consortium.</title>
        <authorList>
            <person name="Quaggio R."/>
            <person name="Amgarten D."/>
            <person name="Setubal J.C."/>
        </authorList>
    </citation>
    <scope>NUCLEOTIDE SEQUENCE</scope>
    <source>
        <strain evidence="1">ZCTH01-B2</strain>
    </source>
</reference>
<evidence type="ECO:0000313" key="1">
    <source>
        <dbReference type="EMBL" id="MBY6278394.1"/>
    </source>
</evidence>
<comment type="caution">
    <text evidence="1">The sequence shown here is derived from an EMBL/GenBank/DDBJ whole genome shotgun (WGS) entry which is preliminary data.</text>
</comment>